<feature type="transmembrane region" description="Helical" evidence="6">
    <location>
        <begin position="7"/>
        <end position="26"/>
    </location>
</feature>
<accession>A0A381VVX0</accession>
<dbReference type="EMBL" id="UINC01009935">
    <property type="protein sequence ID" value="SVA44402.1"/>
    <property type="molecule type" value="Genomic_DNA"/>
</dbReference>
<proteinExistence type="predicted"/>
<feature type="transmembrane region" description="Helical" evidence="6">
    <location>
        <begin position="229"/>
        <end position="247"/>
    </location>
</feature>
<keyword evidence="2" id="KW-1003">Cell membrane</keyword>
<dbReference type="GO" id="GO:0005886">
    <property type="term" value="C:plasma membrane"/>
    <property type="evidence" value="ECO:0007669"/>
    <property type="project" value="UniProtKB-SubCell"/>
</dbReference>
<organism evidence="7">
    <name type="scientific">marine metagenome</name>
    <dbReference type="NCBI Taxonomy" id="408172"/>
    <lineage>
        <taxon>unclassified sequences</taxon>
        <taxon>metagenomes</taxon>
        <taxon>ecological metagenomes</taxon>
    </lineage>
</organism>
<dbReference type="InterPro" id="IPR050833">
    <property type="entry name" value="Poly_Biosynth_Transport"/>
</dbReference>
<evidence type="ECO:0000256" key="4">
    <source>
        <dbReference type="ARBA" id="ARBA00022989"/>
    </source>
</evidence>
<gene>
    <name evidence="7" type="ORF">METZ01_LOCUS97256</name>
</gene>
<evidence type="ECO:0000256" key="5">
    <source>
        <dbReference type="ARBA" id="ARBA00023136"/>
    </source>
</evidence>
<dbReference type="PANTHER" id="PTHR30250">
    <property type="entry name" value="PST FAMILY PREDICTED COLANIC ACID TRANSPORTER"/>
    <property type="match status" value="1"/>
</dbReference>
<feature type="transmembrane region" description="Helical" evidence="6">
    <location>
        <begin position="176"/>
        <end position="196"/>
    </location>
</feature>
<keyword evidence="4 6" id="KW-1133">Transmembrane helix</keyword>
<feature type="transmembrane region" description="Helical" evidence="6">
    <location>
        <begin position="118"/>
        <end position="139"/>
    </location>
</feature>
<feature type="transmembrane region" description="Helical" evidence="6">
    <location>
        <begin position="205"/>
        <end position="223"/>
    </location>
</feature>
<feature type="non-terminal residue" evidence="7">
    <location>
        <position position="1"/>
    </location>
</feature>
<dbReference type="AlphaFoldDB" id="A0A381VVX0"/>
<evidence type="ECO:0000256" key="6">
    <source>
        <dbReference type="SAM" id="Phobius"/>
    </source>
</evidence>
<sequence length="260" mass="29451">VLKFALPFLPAGIFTMIMELANRYLLEWLADTASVGLFSAGYKLGVLGLIVVMGFNMGWTPYFLKRGKEISAKKEFAQITSIFLGFLGFVIVIVSLWIPEIMRINIGSRPLIGEQFWSAENVVFVILLAYFFFGTYVVQLPGIYMKEITKWIPIFRAVGASVNIGLNIYLIPNYGVIGSAWATVVAFIVMSLSIFLRTYKIFPVVYNWIACSYPILFMGIVFFTGDDVFNRSIVTFCYPIGWYLFAINSEEKIIVKSFIQ</sequence>
<evidence type="ECO:0000256" key="2">
    <source>
        <dbReference type="ARBA" id="ARBA00022475"/>
    </source>
</evidence>
<dbReference type="PANTHER" id="PTHR30250:SF11">
    <property type="entry name" value="O-ANTIGEN TRANSPORTER-RELATED"/>
    <property type="match status" value="1"/>
</dbReference>
<protein>
    <submittedName>
        <fullName evidence="7">Uncharacterized protein</fullName>
    </submittedName>
</protein>
<keyword evidence="3 6" id="KW-0812">Transmembrane</keyword>
<comment type="subcellular location">
    <subcellularLocation>
        <location evidence="1">Cell membrane</location>
        <topology evidence="1">Multi-pass membrane protein</topology>
    </subcellularLocation>
</comment>
<reference evidence="7" key="1">
    <citation type="submission" date="2018-05" db="EMBL/GenBank/DDBJ databases">
        <authorList>
            <person name="Lanie J.A."/>
            <person name="Ng W.-L."/>
            <person name="Kazmierczak K.M."/>
            <person name="Andrzejewski T.M."/>
            <person name="Davidsen T.M."/>
            <person name="Wayne K.J."/>
            <person name="Tettelin H."/>
            <person name="Glass J.I."/>
            <person name="Rusch D."/>
            <person name="Podicherti R."/>
            <person name="Tsui H.-C.T."/>
            <person name="Winkler M.E."/>
        </authorList>
    </citation>
    <scope>NUCLEOTIDE SEQUENCE</scope>
</reference>
<feature type="transmembrane region" description="Helical" evidence="6">
    <location>
        <begin position="76"/>
        <end position="98"/>
    </location>
</feature>
<evidence type="ECO:0000256" key="3">
    <source>
        <dbReference type="ARBA" id="ARBA00022692"/>
    </source>
</evidence>
<evidence type="ECO:0000313" key="7">
    <source>
        <dbReference type="EMBL" id="SVA44402.1"/>
    </source>
</evidence>
<keyword evidence="5 6" id="KW-0472">Membrane</keyword>
<evidence type="ECO:0000256" key="1">
    <source>
        <dbReference type="ARBA" id="ARBA00004651"/>
    </source>
</evidence>
<name>A0A381VVX0_9ZZZZ</name>